<dbReference type="EMBL" id="JAFJYH010000309">
    <property type="protein sequence ID" value="KAG4413537.1"/>
    <property type="molecule type" value="Genomic_DNA"/>
</dbReference>
<keyword evidence="2" id="KW-0472">Membrane</keyword>
<keyword evidence="4" id="KW-1185">Reference proteome</keyword>
<reference evidence="3" key="1">
    <citation type="submission" date="2021-02" db="EMBL/GenBank/DDBJ databases">
        <title>Genome sequence Cadophora malorum strain M34.</title>
        <authorList>
            <person name="Stefanovic E."/>
            <person name="Vu D."/>
            <person name="Scully C."/>
            <person name="Dijksterhuis J."/>
            <person name="Roader J."/>
            <person name="Houbraken J."/>
        </authorList>
    </citation>
    <scope>NUCLEOTIDE SEQUENCE</scope>
    <source>
        <strain evidence="3">M34</strain>
    </source>
</reference>
<keyword evidence="2" id="KW-0812">Transmembrane</keyword>
<dbReference type="PANTHER" id="PTHR35896">
    <property type="entry name" value="IG-LIKE DOMAIN-CONTAINING PROTEIN"/>
    <property type="match status" value="1"/>
</dbReference>
<dbReference type="AlphaFoldDB" id="A0A8H7T6V3"/>
<evidence type="ECO:0000313" key="4">
    <source>
        <dbReference type="Proteomes" id="UP000664132"/>
    </source>
</evidence>
<dbReference type="PANTHER" id="PTHR35896:SF3">
    <property type="entry name" value="MAJOR FACILITATOR SUPERFAMILY TRANSPORTER"/>
    <property type="match status" value="1"/>
</dbReference>
<feature type="transmembrane region" description="Helical" evidence="2">
    <location>
        <begin position="44"/>
        <end position="68"/>
    </location>
</feature>
<evidence type="ECO:0000256" key="2">
    <source>
        <dbReference type="SAM" id="Phobius"/>
    </source>
</evidence>
<dbReference type="Proteomes" id="UP000664132">
    <property type="component" value="Unassembled WGS sequence"/>
</dbReference>
<gene>
    <name evidence="3" type="ORF">IFR04_013320</name>
</gene>
<dbReference type="InterPro" id="IPR053008">
    <property type="entry name" value="Phomopsin_biosynth_assoc"/>
</dbReference>
<sequence>MASNFEIMRKSSEDEASNDRLLQDGNSEFQEINPPTVNLRHKRLFLFGIGALTLVVLLQTITISMLLWQNRNSIPTTTYTTTSKISPGSILNCGNSPTQALAQNCIFDIMDYSWVPSPCYHASLSQHYLNLALSQNLTFFLSSSQSSVLPTSEILAGKQEYVFTTRLFHSLHCQYYLHRETSVLMDGLATSLMRNASYGVHCLKEVMEPGDAREEMFTGFHYERCAMGMGYLEPSARRRPKGKELGEVVDGGAGNDLHLPVPPV</sequence>
<feature type="region of interest" description="Disordered" evidence="1">
    <location>
        <begin position="245"/>
        <end position="264"/>
    </location>
</feature>
<comment type="caution">
    <text evidence="3">The sequence shown here is derived from an EMBL/GenBank/DDBJ whole genome shotgun (WGS) entry which is preliminary data.</text>
</comment>
<proteinExistence type="predicted"/>
<evidence type="ECO:0000313" key="3">
    <source>
        <dbReference type="EMBL" id="KAG4413537.1"/>
    </source>
</evidence>
<organism evidence="3 4">
    <name type="scientific">Cadophora malorum</name>
    <dbReference type="NCBI Taxonomy" id="108018"/>
    <lineage>
        <taxon>Eukaryota</taxon>
        <taxon>Fungi</taxon>
        <taxon>Dikarya</taxon>
        <taxon>Ascomycota</taxon>
        <taxon>Pezizomycotina</taxon>
        <taxon>Leotiomycetes</taxon>
        <taxon>Helotiales</taxon>
        <taxon>Ploettnerulaceae</taxon>
        <taxon>Cadophora</taxon>
    </lineage>
</organism>
<name>A0A8H7T6V3_9HELO</name>
<evidence type="ECO:0000256" key="1">
    <source>
        <dbReference type="SAM" id="MobiDB-lite"/>
    </source>
</evidence>
<protein>
    <submittedName>
        <fullName evidence="3">Uncharacterized protein</fullName>
    </submittedName>
</protein>
<accession>A0A8H7T6V3</accession>
<keyword evidence="2" id="KW-1133">Transmembrane helix</keyword>
<dbReference type="OrthoDB" id="3501153at2759"/>